<dbReference type="GO" id="GO:0005886">
    <property type="term" value="C:plasma membrane"/>
    <property type="evidence" value="ECO:0007669"/>
    <property type="project" value="TreeGrafter"/>
</dbReference>
<dbReference type="PANTHER" id="PTHR34821:SF2">
    <property type="entry name" value="INNER MEMBRANE PROTEIN YDCZ"/>
    <property type="match status" value="1"/>
</dbReference>
<organism evidence="2 3">
    <name type="scientific">Rhodoglobus vestalii</name>
    <dbReference type="NCBI Taxonomy" id="193384"/>
    <lineage>
        <taxon>Bacteria</taxon>
        <taxon>Bacillati</taxon>
        <taxon>Actinomycetota</taxon>
        <taxon>Actinomycetes</taxon>
        <taxon>Micrococcales</taxon>
        <taxon>Microbacteriaceae</taxon>
        <taxon>Rhodoglobus</taxon>
    </lineage>
</organism>
<feature type="transmembrane region" description="Helical" evidence="1">
    <location>
        <begin position="56"/>
        <end position="77"/>
    </location>
</feature>
<evidence type="ECO:0000313" key="2">
    <source>
        <dbReference type="EMBL" id="TQO20592.1"/>
    </source>
</evidence>
<feature type="transmembrane region" description="Helical" evidence="1">
    <location>
        <begin position="123"/>
        <end position="145"/>
    </location>
</feature>
<dbReference type="PANTHER" id="PTHR34821">
    <property type="entry name" value="INNER MEMBRANE PROTEIN YDCZ"/>
    <property type="match status" value="1"/>
</dbReference>
<accession>A0A8H2K820</accession>
<keyword evidence="3" id="KW-1185">Reference proteome</keyword>
<feature type="transmembrane region" description="Helical" evidence="1">
    <location>
        <begin position="24"/>
        <end position="44"/>
    </location>
</feature>
<reference evidence="2 3" key="1">
    <citation type="submission" date="2019-06" db="EMBL/GenBank/DDBJ databases">
        <title>Sequencing the genomes of 1000 actinobacteria strains.</title>
        <authorList>
            <person name="Klenk H.-P."/>
        </authorList>
    </citation>
    <scope>NUCLEOTIDE SEQUENCE [LARGE SCALE GENOMIC DNA]</scope>
    <source>
        <strain evidence="2 3">DSM 21947</strain>
    </source>
</reference>
<feature type="transmembrane region" description="Helical" evidence="1">
    <location>
        <begin position="276"/>
        <end position="296"/>
    </location>
</feature>
<dbReference type="AlphaFoldDB" id="A0A8H2K820"/>
<name>A0A8H2K820_9MICO</name>
<gene>
    <name evidence="2" type="ORF">FB472_2230</name>
</gene>
<evidence type="ECO:0000256" key="1">
    <source>
        <dbReference type="SAM" id="Phobius"/>
    </source>
</evidence>
<evidence type="ECO:0000313" key="3">
    <source>
        <dbReference type="Proteomes" id="UP000316560"/>
    </source>
</evidence>
<dbReference type="InterPro" id="IPR006750">
    <property type="entry name" value="YdcZ"/>
</dbReference>
<feature type="transmembrane region" description="Helical" evidence="1">
    <location>
        <begin position="218"/>
        <end position="238"/>
    </location>
</feature>
<dbReference type="Proteomes" id="UP000316560">
    <property type="component" value="Unassembled WGS sequence"/>
</dbReference>
<comment type="caution">
    <text evidence="2">The sequence shown here is derived from an EMBL/GenBank/DDBJ whole genome shotgun (WGS) entry which is preliminary data.</text>
</comment>
<proteinExistence type="predicted"/>
<feature type="transmembrane region" description="Helical" evidence="1">
    <location>
        <begin position="181"/>
        <end position="198"/>
    </location>
</feature>
<keyword evidence="1" id="KW-0472">Membrane</keyword>
<keyword evidence="1" id="KW-0812">Transmembrane</keyword>
<feature type="transmembrane region" description="Helical" evidence="1">
    <location>
        <begin position="98"/>
        <end position="117"/>
    </location>
</feature>
<feature type="transmembrane region" description="Helical" evidence="1">
    <location>
        <begin position="250"/>
        <end position="269"/>
    </location>
</feature>
<sequence>MDQRPILDMTTPTLPTNPRSRRRALGGIFAAVVAGALVSTQSRINGELAVELEDSTLAALISFGSGLVILTLIVPFVPTARAGLRTLRTEVTAKRLPWWYLTGGAFGAFFVLTQGLAATALGVALFTVAVVTSQTISSAVIDRVGIGSLQKRPVTPLRVAASVLAVGAVLFSGLADLRLDGPFLLVFLPLAAGFGIGWQQAINGHVRQVTRSPLTATYVNFVAGTTVLAIAAVAYGFVGGWQHQFPTDPTLYLGGAIGVIFIAVAAVLVPITGVLFFALGSIAGQLIGALALEIFLPTDNDGVAPTTVIGVVLTLIAVAIASLSSQRPTKTVRSPKKLRSN</sequence>
<keyword evidence="1" id="KW-1133">Transmembrane helix</keyword>
<dbReference type="EMBL" id="VFRA01000001">
    <property type="protein sequence ID" value="TQO20592.1"/>
    <property type="molecule type" value="Genomic_DNA"/>
</dbReference>
<protein>
    <submittedName>
        <fullName evidence="2">Transporter family-2 protein</fullName>
    </submittedName>
</protein>
<feature type="transmembrane region" description="Helical" evidence="1">
    <location>
        <begin position="157"/>
        <end position="175"/>
    </location>
</feature>
<dbReference type="Pfam" id="PF04657">
    <property type="entry name" value="DMT_YdcZ"/>
    <property type="match status" value="2"/>
</dbReference>
<feature type="transmembrane region" description="Helical" evidence="1">
    <location>
        <begin position="302"/>
        <end position="323"/>
    </location>
</feature>